<dbReference type="CDD" id="cd03418">
    <property type="entry name" value="GRX_GRXb_1_3_like"/>
    <property type="match status" value="1"/>
</dbReference>
<dbReference type="GO" id="GO:0045454">
    <property type="term" value="P:cell redox homeostasis"/>
    <property type="evidence" value="ECO:0007669"/>
    <property type="project" value="InterPro"/>
</dbReference>
<dbReference type="InterPro" id="IPR011767">
    <property type="entry name" value="GLR_AS"/>
</dbReference>
<dbReference type="PROSITE" id="PS51354">
    <property type="entry name" value="GLUTAREDOXIN_2"/>
    <property type="match status" value="1"/>
</dbReference>
<dbReference type="RefSeq" id="WP_070071459.1">
    <property type="nucleotide sequence ID" value="NZ_CP017448.1"/>
</dbReference>
<dbReference type="Pfam" id="PF00462">
    <property type="entry name" value="Glutaredoxin"/>
    <property type="match status" value="1"/>
</dbReference>
<dbReference type="EMBL" id="CP017448">
    <property type="protein sequence ID" value="AOV15859.1"/>
    <property type="molecule type" value="Genomic_DNA"/>
</dbReference>
<keyword evidence="5 6" id="KW-0676">Redox-active center</keyword>
<dbReference type="GO" id="GO:0034599">
    <property type="term" value="P:cellular response to oxidative stress"/>
    <property type="evidence" value="ECO:0007669"/>
    <property type="project" value="TreeGrafter"/>
</dbReference>
<keyword evidence="3 6" id="KW-0249">Electron transport</keyword>
<name>A0A1D8K4H4_9GAMM</name>
<dbReference type="PROSITE" id="PS00195">
    <property type="entry name" value="GLUTAREDOXIN_1"/>
    <property type="match status" value="1"/>
</dbReference>
<dbReference type="NCBIfam" id="TIGR02181">
    <property type="entry name" value="GRX_bact"/>
    <property type="match status" value="1"/>
</dbReference>
<organism evidence="8 9">
    <name type="scientific">Acidihalobacter aeolianus</name>
    <dbReference type="NCBI Taxonomy" id="2792603"/>
    <lineage>
        <taxon>Bacteria</taxon>
        <taxon>Pseudomonadati</taxon>
        <taxon>Pseudomonadota</taxon>
        <taxon>Gammaproteobacteria</taxon>
        <taxon>Chromatiales</taxon>
        <taxon>Ectothiorhodospiraceae</taxon>
        <taxon>Acidihalobacter</taxon>
    </lineage>
</organism>
<dbReference type="InterPro" id="IPR014025">
    <property type="entry name" value="Glutaredoxin_subgr"/>
</dbReference>
<dbReference type="SUPFAM" id="SSF52833">
    <property type="entry name" value="Thioredoxin-like"/>
    <property type="match status" value="1"/>
</dbReference>
<reference evidence="8 9" key="1">
    <citation type="submission" date="2016-09" db="EMBL/GenBank/DDBJ databases">
        <title>Acidihalobacter prosperus V6 (DSM14174).</title>
        <authorList>
            <person name="Khaleque H.N."/>
            <person name="Ramsay J.P."/>
            <person name="Murphy R.J.T."/>
            <person name="Kaksonen A.H."/>
            <person name="Boxall N.J."/>
            <person name="Watkin E.L.J."/>
        </authorList>
    </citation>
    <scope>NUCLEOTIDE SEQUENCE [LARGE SCALE GENOMIC DNA]</scope>
    <source>
        <strain evidence="8 9">V6</strain>
    </source>
</reference>
<evidence type="ECO:0000256" key="6">
    <source>
        <dbReference type="RuleBase" id="RU364065"/>
    </source>
</evidence>
<dbReference type="GO" id="GO:0005737">
    <property type="term" value="C:cytoplasm"/>
    <property type="evidence" value="ECO:0007669"/>
    <property type="project" value="TreeGrafter"/>
</dbReference>
<evidence type="ECO:0000256" key="4">
    <source>
        <dbReference type="ARBA" id="ARBA00023157"/>
    </source>
</evidence>
<dbReference type="Proteomes" id="UP000095342">
    <property type="component" value="Chromosome"/>
</dbReference>
<dbReference type="PANTHER" id="PTHR45694">
    <property type="entry name" value="GLUTAREDOXIN 2"/>
    <property type="match status" value="1"/>
</dbReference>
<keyword evidence="2 6" id="KW-0813">Transport</keyword>
<proteinExistence type="inferred from homology"/>
<dbReference type="InterPro" id="IPR011900">
    <property type="entry name" value="GRX_bact"/>
</dbReference>
<accession>A0A1D8K4H4</accession>
<dbReference type="GO" id="GO:0015038">
    <property type="term" value="F:glutathione disulfide oxidoreductase activity"/>
    <property type="evidence" value="ECO:0007669"/>
    <property type="project" value="UniProtKB-UniRule"/>
</dbReference>
<comment type="similarity">
    <text evidence="1 6">Belongs to the glutaredoxin family.</text>
</comment>
<gene>
    <name evidence="8" type="ORF">BJI67_01150</name>
</gene>
<dbReference type="InterPro" id="IPR002109">
    <property type="entry name" value="Glutaredoxin"/>
</dbReference>
<sequence length="93" mass="10433">MSAVAEVILYTTEYCPYCVRARYLLDDKGVAYRDIRIDASRDLRAEMERRSGRTSVPQIFIGDRHIGGYDDMAALDMAGELDPLLADIDDAAE</sequence>
<comment type="function">
    <text evidence="6">Has a glutathione-disulfide oxidoreductase activity in the presence of NADPH and glutathione reductase. Reduces low molecular weight disulfides and proteins.</text>
</comment>
<dbReference type="PRINTS" id="PR00160">
    <property type="entry name" value="GLUTAREDOXIN"/>
</dbReference>
<dbReference type="InterPro" id="IPR036249">
    <property type="entry name" value="Thioredoxin-like_sf"/>
</dbReference>
<evidence type="ECO:0000256" key="1">
    <source>
        <dbReference type="ARBA" id="ARBA00007787"/>
    </source>
</evidence>
<dbReference type="KEGG" id="aaeo:BJI67_01150"/>
<feature type="domain" description="Glutaredoxin" evidence="7">
    <location>
        <begin position="7"/>
        <end position="66"/>
    </location>
</feature>
<evidence type="ECO:0000313" key="8">
    <source>
        <dbReference type="EMBL" id="AOV15859.1"/>
    </source>
</evidence>
<evidence type="ECO:0000256" key="5">
    <source>
        <dbReference type="ARBA" id="ARBA00023284"/>
    </source>
</evidence>
<keyword evidence="6" id="KW-0963">Cytoplasm</keyword>
<evidence type="ECO:0000313" key="9">
    <source>
        <dbReference type="Proteomes" id="UP000095342"/>
    </source>
</evidence>
<keyword evidence="4" id="KW-1015">Disulfide bond</keyword>
<dbReference type="AlphaFoldDB" id="A0A1D8K4H4"/>
<keyword evidence="9" id="KW-1185">Reference proteome</keyword>
<evidence type="ECO:0000259" key="7">
    <source>
        <dbReference type="Pfam" id="PF00462"/>
    </source>
</evidence>
<evidence type="ECO:0000256" key="2">
    <source>
        <dbReference type="ARBA" id="ARBA00022448"/>
    </source>
</evidence>
<evidence type="ECO:0000256" key="3">
    <source>
        <dbReference type="ARBA" id="ARBA00022982"/>
    </source>
</evidence>
<dbReference type="PANTHER" id="PTHR45694:SF18">
    <property type="entry name" value="GLUTAREDOXIN-1-RELATED"/>
    <property type="match status" value="1"/>
</dbReference>
<protein>
    <recommendedName>
        <fullName evidence="6">Glutaredoxin</fullName>
    </recommendedName>
</protein>
<dbReference type="Gene3D" id="3.40.30.10">
    <property type="entry name" value="Glutaredoxin"/>
    <property type="match status" value="1"/>
</dbReference>